<dbReference type="EMBL" id="CP041238">
    <property type="protein sequence ID" value="QLL60546.1"/>
    <property type="molecule type" value="Genomic_DNA"/>
</dbReference>
<protein>
    <submittedName>
        <fullName evidence="1">Uncharacterized protein</fullName>
    </submittedName>
</protein>
<organism evidence="1 2">
    <name type="scientific">Sinorhizobium mexicanum</name>
    <dbReference type="NCBI Taxonomy" id="375549"/>
    <lineage>
        <taxon>Bacteria</taxon>
        <taxon>Pseudomonadati</taxon>
        <taxon>Pseudomonadota</taxon>
        <taxon>Alphaproteobacteria</taxon>
        <taxon>Hyphomicrobiales</taxon>
        <taxon>Rhizobiaceae</taxon>
        <taxon>Sinorhizobium/Ensifer group</taxon>
        <taxon>Sinorhizobium</taxon>
    </lineage>
</organism>
<dbReference type="Proteomes" id="UP000510721">
    <property type="component" value="Chromosome"/>
</dbReference>
<keyword evidence="2" id="KW-1185">Reference proteome</keyword>
<proteinExistence type="predicted"/>
<sequence>MARIRVRLFLATAIVATSMAPTVGFPQDFELYIGPDGQGYYDDYRPRYYDEYRPRRYYRERYREGYQCTKREALYLSRQYLRSPRVGRTTRYAIEVRGTGRRGERNRVTFANEPGCPRID</sequence>
<name>A0A859QKK7_9HYPH</name>
<dbReference type="RefSeq" id="WP_180940127.1">
    <property type="nucleotide sequence ID" value="NZ_CP041238.1"/>
</dbReference>
<evidence type="ECO:0000313" key="2">
    <source>
        <dbReference type="Proteomes" id="UP000510721"/>
    </source>
</evidence>
<dbReference type="AlphaFoldDB" id="A0A859QKK7"/>
<accession>A0A859QKK7</accession>
<reference evidence="1 2" key="1">
    <citation type="submission" date="2019-06" db="EMBL/GenBank/DDBJ databases">
        <title>Complete genome sequence of Ensifer mexicanus ITTG R7 isolated from nodules of Acacia angustissima (Mill.) Kuntze.</title>
        <authorList>
            <person name="Rincon-Rosales R."/>
            <person name="Rogel M.A."/>
            <person name="Guerrero G."/>
            <person name="Rincon-Molina C.I."/>
            <person name="Lopez-Lopez A."/>
            <person name="Martinez-Romero E."/>
        </authorList>
    </citation>
    <scope>NUCLEOTIDE SEQUENCE [LARGE SCALE GENOMIC DNA]</scope>
    <source>
        <strain evidence="1 2">ITTG R7</strain>
    </source>
</reference>
<gene>
    <name evidence="1" type="ORF">FKV68_03355</name>
</gene>
<evidence type="ECO:0000313" key="1">
    <source>
        <dbReference type="EMBL" id="QLL60546.1"/>
    </source>
</evidence>
<dbReference type="KEGG" id="emx:FKV68_03355"/>